<accession>A0A5M9N0L9</accession>
<dbReference type="OrthoDB" id="3555317at2759"/>
<name>A0A5M9N0L9_9EURO</name>
<feature type="region of interest" description="Disordered" evidence="1">
    <location>
        <begin position="176"/>
        <end position="198"/>
    </location>
</feature>
<dbReference type="PANTHER" id="PTHR40618">
    <property type="entry name" value="B-ZIP TRANSCRIPTION FACTOR (EUROFUNG)-RELATED"/>
    <property type="match status" value="1"/>
</dbReference>
<evidence type="ECO:0008006" key="4">
    <source>
        <dbReference type="Google" id="ProtNLM"/>
    </source>
</evidence>
<dbReference type="EMBL" id="QUQM01000002">
    <property type="protein sequence ID" value="KAA8651160.1"/>
    <property type="molecule type" value="Genomic_DNA"/>
</dbReference>
<dbReference type="GeneID" id="54322740"/>
<protein>
    <recommendedName>
        <fullName evidence="4">BZIP domain-containing protein</fullName>
    </recommendedName>
</protein>
<feature type="compositionally biased region" description="Basic and acidic residues" evidence="1">
    <location>
        <begin position="291"/>
        <end position="304"/>
    </location>
</feature>
<sequence>MPKNIYARDLEIDLDSREETEYFKWFLACLLFGKPVQQSVARRAYFELVGNGITSPDAIQQAGWDRLVEILDEGHYVRYDFSTATKLLDVSSTLKKKYGTFSNLLWECATPDEVSTRLQEFKGFHSVGDTQRRIFQSSTSHVYPSATTMSSNSFAPEIGFSSQSPSLDECMRDEFASSASDDPRRLHTGKRGRPPIDLTHEGLVDRRRNQVRKAQRNYRIRKAEEAIIRRNYVADLESQIDRMRQSFLELSSHIRKATVLPGVPDLERQLQNITHNFLPASQDSDAPSRSPPDDSDRNRDRSRDGPISPRLDDYTSCATTSLVPATESIQMSTPIRASAVGFPLSLFGIQAPLPRNFAQRLYSSCIKRAYHLLTSPYAERTEVARVFQYSFQFSDANTMILTFDTLLRTNGDYQTARVYRLGGAGTHYTKTPPEWSIVKYTPLSEQTPFENDDDIWFDSRDIEGWLEENGLAIGGTQSFMYLSELPSFRLCQHMTLCNGHEPGESPELSDQRVAMVLDVDKFLEGLLSRGVCLGNAPGFRRCDVEAAFNLAITDETAFVRE</sequence>
<dbReference type="Gene3D" id="1.20.5.170">
    <property type="match status" value="1"/>
</dbReference>
<dbReference type="CDD" id="cd14688">
    <property type="entry name" value="bZIP_YAP"/>
    <property type="match status" value="1"/>
</dbReference>
<reference evidence="2 3" key="1">
    <citation type="submission" date="2019-08" db="EMBL/GenBank/DDBJ databases">
        <title>The genome sequence of a newly discovered highly antifungal drug resistant Aspergillus species, Aspergillus tanneri NIH 1004.</title>
        <authorList>
            <person name="Mounaud S."/>
            <person name="Singh I."/>
            <person name="Joardar V."/>
            <person name="Pakala S."/>
            <person name="Pakala S."/>
            <person name="Venepally P."/>
            <person name="Chung J.K."/>
            <person name="Losada L."/>
            <person name="Nierman W.C."/>
        </authorList>
    </citation>
    <scope>NUCLEOTIDE SEQUENCE [LARGE SCALE GENOMIC DNA]</scope>
    <source>
        <strain evidence="2 3">NIH1004</strain>
    </source>
</reference>
<feature type="region of interest" description="Disordered" evidence="1">
    <location>
        <begin position="277"/>
        <end position="313"/>
    </location>
</feature>
<gene>
    <name evidence="2" type="ORF">ATNIH1004_000038</name>
</gene>
<dbReference type="RefSeq" id="XP_033430521.1">
    <property type="nucleotide sequence ID" value="XM_033564764.1"/>
</dbReference>
<comment type="caution">
    <text evidence="2">The sequence shown here is derived from an EMBL/GenBank/DDBJ whole genome shotgun (WGS) entry which is preliminary data.</text>
</comment>
<dbReference type="PANTHER" id="PTHR40618:SF1">
    <property type="entry name" value="B-ZIP TRANSCRIPTION FACTOR (EUROFUNG)"/>
    <property type="match status" value="1"/>
</dbReference>
<evidence type="ECO:0000313" key="3">
    <source>
        <dbReference type="Proteomes" id="UP000324241"/>
    </source>
</evidence>
<dbReference type="VEuPathDB" id="FungiDB:EYZ11_009365"/>
<dbReference type="AlphaFoldDB" id="A0A5M9N0L9"/>
<evidence type="ECO:0000256" key="1">
    <source>
        <dbReference type="SAM" id="MobiDB-lite"/>
    </source>
</evidence>
<dbReference type="Proteomes" id="UP000324241">
    <property type="component" value="Unassembled WGS sequence"/>
</dbReference>
<proteinExistence type="predicted"/>
<dbReference type="VEuPathDB" id="FungiDB:EYZ11_009358"/>
<organism evidence="2 3">
    <name type="scientific">Aspergillus tanneri</name>
    <dbReference type="NCBI Taxonomy" id="1220188"/>
    <lineage>
        <taxon>Eukaryota</taxon>
        <taxon>Fungi</taxon>
        <taxon>Dikarya</taxon>
        <taxon>Ascomycota</taxon>
        <taxon>Pezizomycotina</taxon>
        <taxon>Eurotiomycetes</taxon>
        <taxon>Eurotiomycetidae</taxon>
        <taxon>Eurotiales</taxon>
        <taxon>Aspergillaceae</taxon>
        <taxon>Aspergillus</taxon>
        <taxon>Aspergillus subgen. Circumdati</taxon>
    </lineage>
</organism>
<feature type="compositionally biased region" description="Basic and acidic residues" evidence="1">
    <location>
        <begin position="176"/>
        <end position="185"/>
    </location>
</feature>
<evidence type="ECO:0000313" key="2">
    <source>
        <dbReference type="EMBL" id="KAA8651160.1"/>
    </source>
</evidence>